<accession>A0A2H5P9D1</accession>
<protein>
    <submittedName>
        <fullName evidence="1">Uncharacterized protein</fullName>
    </submittedName>
</protein>
<reference evidence="1 2" key="1">
    <citation type="journal article" date="2017" name="Front. Genet.">
        <title>Draft sequencing of the heterozygous diploid genome of Satsuma (Citrus unshiu Marc.) using a hybrid assembly approach.</title>
        <authorList>
            <person name="Shimizu T."/>
            <person name="Tanizawa Y."/>
            <person name="Mochizuki T."/>
            <person name="Nagasaki H."/>
            <person name="Yoshioka T."/>
            <person name="Toyoda A."/>
            <person name="Fujiyama A."/>
            <person name="Kaminuma E."/>
            <person name="Nakamura Y."/>
        </authorList>
    </citation>
    <scope>NUCLEOTIDE SEQUENCE [LARGE SCALE GENOMIC DNA]</scope>
    <source>
        <strain evidence="2">cv. Miyagawa wase</strain>
    </source>
</reference>
<proteinExistence type="predicted"/>
<comment type="caution">
    <text evidence="1">The sequence shown here is derived from an EMBL/GenBank/DDBJ whole genome shotgun (WGS) entry which is preliminary data.</text>
</comment>
<evidence type="ECO:0000313" key="2">
    <source>
        <dbReference type="Proteomes" id="UP000236630"/>
    </source>
</evidence>
<sequence>IHTNKNESLSTRDYFYKMKKIFDTLDIGGLDDSYESLVTNILTRLEKGKAASPAVSKVFELISESCIEQDDIKEPFSEIITQGLRESGIFTSVIASANTTLSKDKILSSASARRVLEFIDDANYTLAIPPESPPGPDDLNIDI</sequence>
<keyword evidence="2" id="KW-1185">Reference proteome</keyword>
<dbReference type="Proteomes" id="UP000236630">
    <property type="component" value="Unassembled WGS sequence"/>
</dbReference>
<dbReference type="AlphaFoldDB" id="A0A2H5P9D1"/>
<evidence type="ECO:0000313" key="1">
    <source>
        <dbReference type="EMBL" id="GAY48967.1"/>
    </source>
</evidence>
<organism evidence="1 2">
    <name type="scientific">Citrus unshiu</name>
    <name type="common">Satsuma mandarin</name>
    <name type="synonym">Citrus nobilis var. unshiu</name>
    <dbReference type="NCBI Taxonomy" id="55188"/>
    <lineage>
        <taxon>Eukaryota</taxon>
        <taxon>Viridiplantae</taxon>
        <taxon>Streptophyta</taxon>
        <taxon>Embryophyta</taxon>
        <taxon>Tracheophyta</taxon>
        <taxon>Spermatophyta</taxon>
        <taxon>Magnoliopsida</taxon>
        <taxon>eudicotyledons</taxon>
        <taxon>Gunneridae</taxon>
        <taxon>Pentapetalae</taxon>
        <taxon>rosids</taxon>
        <taxon>malvids</taxon>
        <taxon>Sapindales</taxon>
        <taxon>Rutaceae</taxon>
        <taxon>Aurantioideae</taxon>
        <taxon>Citrus</taxon>
    </lineage>
</organism>
<name>A0A2H5P9D1_CITUN</name>
<gene>
    <name evidence="1" type="ORF">CUMW_115680</name>
</gene>
<feature type="non-terminal residue" evidence="1">
    <location>
        <position position="1"/>
    </location>
</feature>
<dbReference type="EMBL" id="BDQV01000049">
    <property type="protein sequence ID" value="GAY48967.1"/>
    <property type="molecule type" value="Genomic_DNA"/>
</dbReference>